<keyword evidence="1" id="KW-0238">DNA-binding</keyword>
<feature type="coiled-coil region" evidence="2">
    <location>
        <begin position="58"/>
        <end position="103"/>
    </location>
</feature>
<evidence type="ECO:0000256" key="2">
    <source>
        <dbReference type="SAM" id="Coils"/>
    </source>
</evidence>
<proteinExistence type="predicted"/>
<protein>
    <submittedName>
        <fullName evidence="5">Helix-turn-helix domain-containing protein</fullName>
    </submittedName>
</protein>
<dbReference type="Pfam" id="PF01381">
    <property type="entry name" value="HTH_3"/>
    <property type="match status" value="1"/>
</dbReference>
<reference evidence="5 6" key="1">
    <citation type="submission" date="2020-03" db="EMBL/GenBank/DDBJ databases">
        <title>Vagococcus sp. nov., isolated from beetles.</title>
        <authorList>
            <person name="Hyun D.-W."/>
            <person name="Bae J.-W."/>
        </authorList>
    </citation>
    <scope>NUCLEOTIDE SEQUENCE [LARGE SCALE GENOMIC DNA]</scope>
    <source>
        <strain evidence="5 6">HDW17B</strain>
    </source>
</reference>
<dbReference type="SUPFAM" id="SSF47413">
    <property type="entry name" value="lambda repressor-like DNA-binding domains"/>
    <property type="match status" value="1"/>
</dbReference>
<evidence type="ECO:0000313" key="5">
    <source>
        <dbReference type="EMBL" id="QIL48183.1"/>
    </source>
</evidence>
<dbReference type="PANTHER" id="PTHR46558">
    <property type="entry name" value="TRACRIPTIONAL REGULATORY PROTEIN-RELATED-RELATED"/>
    <property type="match status" value="1"/>
</dbReference>
<evidence type="ECO:0000256" key="3">
    <source>
        <dbReference type="SAM" id="Phobius"/>
    </source>
</evidence>
<keyword evidence="3" id="KW-0812">Transmembrane</keyword>
<keyword evidence="2" id="KW-0175">Coiled coil</keyword>
<organism evidence="5 6">
    <name type="scientific">Vagococcus hydrophili</name>
    <dbReference type="NCBI Taxonomy" id="2714947"/>
    <lineage>
        <taxon>Bacteria</taxon>
        <taxon>Bacillati</taxon>
        <taxon>Bacillota</taxon>
        <taxon>Bacilli</taxon>
        <taxon>Lactobacillales</taxon>
        <taxon>Enterococcaceae</taxon>
        <taxon>Vagococcus</taxon>
    </lineage>
</organism>
<feature type="domain" description="HTH cro/C1-type" evidence="4">
    <location>
        <begin position="7"/>
        <end position="61"/>
    </location>
</feature>
<feature type="transmembrane region" description="Helical" evidence="3">
    <location>
        <begin position="141"/>
        <end position="161"/>
    </location>
</feature>
<keyword evidence="3" id="KW-0472">Membrane</keyword>
<dbReference type="Proteomes" id="UP000501747">
    <property type="component" value="Chromosome"/>
</dbReference>
<dbReference type="GO" id="GO:0003677">
    <property type="term" value="F:DNA binding"/>
    <property type="evidence" value="ECO:0007669"/>
    <property type="project" value="UniProtKB-KW"/>
</dbReference>
<feature type="transmembrane region" description="Helical" evidence="3">
    <location>
        <begin position="105"/>
        <end position="129"/>
    </location>
</feature>
<dbReference type="PANTHER" id="PTHR46558:SF13">
    <property type="entry name" value="HTH-TYPE TRANSCRIPTIONAL REGULATOR IMMR"/>
    <property type="match status" value="1"/>
</dbReference>
<name>A0A6G8ATC9_9ENTE</name>
<keyword evidence="6" id="KW-1185">Reference proteome</keyword>
<dbReference type="PROSITE" id="PS50943">
    <property type="entry name" value="HTH_CROC1"/>
    <property type="match status" value="1"/>
</dbReference>
<evidence type="ECO:0000313" key="6">
    <source>
        <dbReference type="Proteomes" id="UP000501747"/>
    </source>
</evidence>
<dbReference type="EMBL" id="CP049887">
    <property type="protein sequence ID" value="QIL48183.1"/>
    <property type="molecule type" value="Genomic_DNA"/>
</dbReference>
<evidence type="ECO:0000256" key="1">
    <source>
        <dbReference type="ARBA" id="ARBA00023125"/>
    </source>
</evidence>
<dbReference type="CDD" id="cd00093">
    <property type="entry name" value="HTH_XRE"/>
    <property type="match status" value="1"/>
</dbReference>
<dbReference type="AlphaFoldDB" id="A0A6G8ATC9"/>
<dbReference type="RefSeq" id="WP_166034331.1">
    <property type="nucleotide sequence ID" value="NZ_CP049887.1"/>
</dbReference>
<evidence type="ECO:0000259" key="4">
    <source>
        <dbReference type="PROSITE" id="PS50943"/>
    </source>
</evidence>
<accession>A0A6G8ATC9</accession>
<sequence length="174" mass="20114">MTLGRRLKQVRVEKGFSQAEVADFLNISRQSISRWETDKAYPDLDNLVELSKYYEVSIDELLTETKVLQHEINQKTDQMNKNIEEIEKKQQKLNQLLSSDSDESWVLLLFTALSIAIAPFGLIALPLVLWRNKKDNQFYKLIVFLSILIFVYNIYVLQLGITTSLDIGTTVNVE</sequence>
<dbReference type="Gene3D" id="1.10.260.40">
    <property type="entry name" value="lambda repressor-like DNA-binding domains"/>
    <property type="match status" value="1"/>
</dbReference>
<dbReference type="InterPro" id="IPR001387">
    <property type="entry name" value="Cro/C1-type_HTH"/>
</dbReference>
<keyword evidence="3" id="KW-1133">Transmembrane helix</keyword>
<gene>
    <name evidence="5" type="ORF">G7082_06610</name>
</gene>
<dbReference type="SMART" id="SM00530">
    <property type="entry name" value="HTH_XRE"/>
    <property type="match status" value="1"/>
</dbReference>
<dbReference type="KEGG" id="vhy:G7082_06610"/>
<dbReference type="InterPro" id="IPR010982">
    <property type="entry name" value="Lambda_DNA-bd_dom_sf"/>
</dbReference>